<reference evidence="2 3" key="1">
    <citation type="submission" date="2023-03" db="EMBL/GenBank/DDBJ databases">
        <title>High recombination rates correlate with genetic variation in Cardiocondyla obscurior ants.</title>
        <authorList>
            <person name="Errbii M."/>
        </authorList>
    </citation>
    <scope>NUCLEOTIDE SEQUENCE [LARGE SCALE GENOMIC DNA]</scope>
    <source>
        <strain evidence="2">Alpha-2009</strain>
        <tissue evidence="2">Whole body</tissue>
    </source>
</reference>
<sequence length="35" mass="3565">MNNGGGGHVRSRGPVPAAAEGPRARDRGPGNEPNR</sequence>
<keyword evidence="3" id="KW-1185">Reference proteome</keyword>
<accession>A0AAW2FT95</accession>
<name>A0AAW2FT95_9HYME</name>
<dbReference type="Proteomes" id="UP001430953">
    <property type="component" value="Unassembled WGS sequence"/>
</dbReference>
<proteinExistence type="predicted"/>
<comment type="caution">
    <text evidence="2">The sequence shown here is derived from an EMBL/GenBank/DDBJ whole genome shotgun (WGS) entry which is preliminary data.</text>
</comment>
<evidence type="ECO:0000256" key="1">
    <source>
        <dbReference type="SAM" id="MobiDB-lite"/>
    </source>
</evidence>
<evidence type="ECO:0000313" key="3">
    <source>
        <dbReference type="Proteomes" id="UP001430953"/>
    </source>
</evidence>
<dbReference type="EMBL" id="JADYXP020000008">
    <property type="protein sequence ID" value="KAL0118592.1"/>
    <property type="molecule type" value="Genomic_DNA"/>
</dbReference>
<feature type="region of interest" description="Disordered" evidence="1">
    <location>
        <begin position="1"/>
        <end position="35"/>
    </location>
</feature>
<dbReference type="AlphaFoldDB" id="A0AAW2FT95"/>
<organism evidence="2 3">
    <name type="scientific">Cardiocondyla obscurior</name>
    <dbReference type="NCBI Taxonomy" id="286306"/>
    <lineage>
        <taxon>Eukaryota</taxon>
        <taxon>Metazoa</taxon>
        <taxon>Ecdysozoa</taxon>
        <taxon>Arthropoda</taxon>
        <taxon>Hexapoda</taxon>
        <taxon>Insecta</taxon>
        <taxon>Pterygota</taxon>
        <taxon>Neoptera</taxon>
        <taxon>Endopterygota</taxon>
        <taxon>Hymenoptera</taxon>
        <taxon>Apocrita</taxon>
        <taxon>Aculeata</taxon>
        <taxon>Formicoidea</taxon>
        <taxon>Formicidae</taxon>
        <taxon>Myrmicinae</taxon>
        <taxon>Cardiocondyla</taxon>
    </lineage>
</organism>
<evidence type="ECO:0000313" key="2">
    <source>
        <dbReference type="EMBL" id="KAL0118592.1"/>
    </source>
</evidence>
<feature type="compositionally biased region" description="Basic and acidic residues" evidence="1">
    <location>
        <begin position="22"/>
        <end position="35"/>
    </location>
</feature>
<gene>
    <name evidence="2" type="ORF">PUN28_009337</name>
</gene>
<protein>
    <submittedName>
        <fullName evidence="2">Uncharacterized protein</fullName>
    </submittedName>
</protein>